<dbReference type="InterPro" id="IPR036691">
    <property type="entry name" value="Endo/exonu/phosph_ase_sf"/>
</dbReference>
<protein>
    <submittedName>
        <fullName evidence="1">Uncharacterized protein</fullName>
    </submittedName>
</protein>
<proteinExistence type="predicted"/>
<evidence type="ECO:0000313" key="2">
    <source>
        <dbReference type="Proteomes" id="UP000075243"/>
    </source>
</evidence>
<sequence length="136" mass="15934">MDISHGYFMVKFHLGADKDLYKSVLDNQNIICWNIRGTMNVKGKRTFRELVKLHKPFIFIVLETHCSFSSVTSFWSNLNYKLRHNVEARNHARGIWILVEKNSQISMVESFFPSSSYNLNQSRLQGVDMHNYVCKS</sequence>
<dbReference type="Gene3D" id="3.60.10.10">
    <property type="entry name" value="Endonuclease/exonuclease/phosphatase"/>
    <property type="match status" value="1"/>
</dbReference>
<dbReference type="EMBL" id="KQ486332">
    <property type="protein sequence ID" value="KYP31183.1"/>
    <property type="molecule type" value="Genomic_DNA"/>
</dbReference>
<organism evidence="1 2">
    <name type="scientific">Cajanus cajan</name>
    <name type="common">Pigeon pea</name>
    <name type="synonym">Cajanus indicus</name>
    <dbReference type="NCBI Taxonomy" id="3821"/>
    <lineage>
        <taxon>Eukaryota</taxon>
        <taxon>Viridiplantae</taxon>
        <taxon>Streptophyta</taxon>
        <taxon>Embryophyta</taxon>
        <taxon>Tracheophyta</taxon>
        <taxon>Spermatophyta</taxon>
        <taxon>Magnoliopsida</taxon>
        <taxon>eudicotyledons</taxon>
        <taxon>Gunneridae</taxon>
        <taxon>Pentapetalae</taxon>
        <taxon>rosids</taxon>
        <taxon>fabids</taxon>
        <taxon>Fabales</taxon>
        <taxon>Fabaceae</taxon>
        <taxon>Papilionoideae</taxon>
        <taxon>50 kb inversion clade</taxon>
        <taxon>NPAAA clade</taxon>
        <taxon>indigoferoid/millettioid clade</taxon>
        <taxon>Phaseoleae</taxon>
        <taxon>Cajanus</taxon>
    </lineage>
</organism>
<reference evidence="1" key="1">
    <citation type="journal article" date="2012" name="Nat. Biotechnol.">
        <title>Draft genome sequence of pigeonpea (Cajanus cajan), an orphan legume crop of resource-poor farmers.</title>
        <authorList>
            <person name="Varshney R.K."/>
            <person name="Chen W."/>
            <person name="Li Y."/>
            <person name="Bharti A.K."/>
            <person name="Saxena R.K."/>
            <person name="Schlueter J.A."/>
            <person name="Donoghue M.T."/>
            <person name="Azam S."/>
            <person name="Fan G."/>
            <person name="Whaley A.M."/>
            <person name="Farmer A.D."/>
            <person name="Sheridan J."/>
            <person name="Iwata A."/>
            <person name="Tuteja R."/>
            <person name="Penmetsa R.V."/>
            <person name="Wu W."/>
            <person name="Upadhyaya H.D."/>
            <person name="Yang S.P."/>
            <person name="Shah T."/>
            <person name="Saxena K.B."/>
            <person name="Michael T."/>
            <person name="McCombie W.R."/>
            <person name="Yang B."/>
            <person name="Zhang G."/>
            <person name="Yang H."/>
            <person name="Wang J."/>
            <person name="Spillane C."/>
            <person name="Cook D.R."/>
            <person name="May G.D."/>
            <person name="Xu X."/>
            <person name="Jackson S.A."/>
        </authorList>
    </citation>
    <scope>NUCLEOTIDE SEQUENCE [LARGE SCALE GENOMIC DNA]</scope>
</reference>
<accession>A0A151QLL2</accession>
<dbReference type="PANTHER" id="PTHR35218:SF9">
    <property type="entry name" value="ENDONUCLEASE_EXONUCLEASE_PHOSPHATASE DOMAIN-CONTAINING PROTEIN"/>
    <property type="match status" value="1"/>
</dbReference>
<dbReference type="SUPFAM" id="SSF56219">
    <property type="entry name" value="DNase I-like"/>
    <property type="match status" value="1"/>
</dbReference>
<dbReference type="Gramene" id="C.cajan_45360.t">
    <property type="protein sequence ID" value="C.cajan_45360.t"/>
    <property type="gene ID" value="C.cajan_45360"/>
</dbReference>
<dbReference type="AlphaFoldDB" id="A0A151QLL2"/>
<gene>
    <name evidence="1" type="ORF">KK1_048750</name>
</gene>
<dbReference type="PANTHER" id="PTHR35218">
    <property type="entry name" value="RNASE H DOMAIN-CONTAINING PROTEIN"/>
    <property type="match status" value="1"/>
</dbReference>
<evidence type="ECO:0000313" key="1">
    <source>
        <dbReference type="EMBL" id="KYP31183.1"/>
    </source>
</evidence>
<name>A0A151QLL2_CAJCA</name>
<keyword evidence="2" id="KW-1185">Reference proteome</keyword>
<dbReference type="Proteomes" id="UP000075243">
    <property type="component" value="Unassembled WGS sequence"/>
</dbReference>